<comment type="caution">
    <text evidence="2">The sequence shown here is derived from an EMBL/GenBank/DDBJ whole genome shotgun (WGS) entry which is preliminary data.</text>
</comment>
<dbReference type="PANTHER" id="PTHR11735:SF11">
    <property type="entry name" value="TRNA THREONYLCARBAMOYLADENOSINE BIOSYNTHESIS PROTEIN TSAB"/>
    <property type="match status" value="1"/>
</dbReference>
<dbReference type="NCBIfam" id="TIGR03725">
    <property type="entry name" value="T6A_YeaZ"/>
    <property type="match status" value="1"/>
</dbReference>
<dbReference type="Gene3D" id="3.30.420.40">
    <property type="match status" value="2"/>
</dbReference>
<name>A0A9D2P170_9FIRM</name>
<evidence type="ECO:0000313" key="2">
    <source>
        <dbReference type="EMBL" id="HJC40764.1"/>
    </source>
</evidence>
<reference evidence="2" key="2">
    <citation type="submission" date="2021-04" db="EMBL/GenBank/DDBJ databases">
        <authorList>
            <person name="Gilroy R."/>
        </authorList>
    </citation>
    <scope>NUCLEOTIDE SEQUENCE</scope>
    <source>
        <strain evidence="2">CHK186-1790</strain>
    </source>
</reference>
<proteinExistence type="predicted"/>
<dbReference type="InterPro" id="IPR022496">
    <property type="entry name" value="T6A_TsaB"/>
</dbReference>
<keyword evidence="2" id="KW-0012">Acyltransferase</keyword>
<keyword evidence="2" id="KW-0808">Transferase</keyword>
<protein>
    <submittedName>
        <fullName evidence="2">tRNA (Adenosine(37)-N6)-threonylcarbamoyltransferase complex dimerization subunit type 1 TsaB</fullName>
        <ecNumber evidence="2">2.3.1.234</ecNumber>
    </submittedName>
</protein>
<evidence type="ECO:0000259" key="1">
    <source>
        <dbReference type="Pfam" id="PF00814"/>
    </source>
</evidence>
<feature type="domain" description="Gcp-like" evidence="1">
    <location>
        <begin position="34"/>
        <end position="148"/>
    </location>
</feature>
<dbReference type="GO" id="GO:0002949">
    <property type="term" value="P:tRNA threonylcarbamoyladenosine modification"/>
    <property type="evidence" value="ECO:0007669"/>
    <property type="project" value="InterPro"/>
</dbReference>
<dbReference type="GO" id="GO:0005829">
    <property type="term" value="C:cytosol"/>
    <property type="evidence" value="ECO:0007669"/>
    <property type="project" value="TreeGrafter"/>
</dbReference>
<dbReference type="GO" id="GO:0061711">
    <property type="term" value="F:tRNA N(6)-L-threonylcarbamoyladenine synthase activity"/>
    <property type="evidence" value="ECO:0007669"/>
    <property type="project" value="UniProtKB-EC"/>
</dbReference>
<dbReference type="AlphaFoldDB" id="A0A9D2P170"/>
<dbReference type="EC" id="2.3.1.234" evidence="2"/>
<dbReference type="SUPFAM" id="SSF53067">
    <property type="entry name" value="Actin-like ATPase domain"/>
    <property type="match status" value="2"/>
</dbReference>
<dbReference type="InterPro" id="IPR000905">
    <property type="entry name" value="Gcp-like_dom"/>
</dbReference>
<dbReference type="PANTHER" id="PTHR11735">
    <property type="entry name" value="TRNA N6-ADENOSINE THREONYLCARBAMOYLTRANSFERASE"/>
    <property type="match status" value="1"/>
</dbReference>
<dbReference type="Proteomes" id="UP000823882">
    <property type="component" value="Unassembled WGS sequence"/>
</dbReference>
<dbReference type="InterPro" id="IPR043129">
    <property type="entry name" value="ATPase_NBD"/>
</dbReference>
<reference evidence="2" key="1">
    <citation type="journal article" date="2021" name="PeerJ">
        <title>Extensive microbial diversity within the chicken gut microbiome revealed by metagenomics and culture.</title>
        <authorList>
            <person name="Gilroy R."/>
            <person name="Ravi A."/>
            <person name="Getino M."/>
            <person name="Pursley I."/>
            <person name="Horton D.L."/>
            <person name="Alikhan N.F."/>
            <person name="Baker D."/>
            <person name="Gharbi K."/>
            <person name="Hall N."/>
            <person name="Watson M."/>
            <person name="Adriaenssens E.M."/>
            <person name="Foster-Nyarko E."/>
            <person name="Jarju S."/>
            <person name="Secka A."/>
            <person name="Antonio M."/>
            <person name="Oren A."/>
            <person name="Chaudhuri R.R."/>
            <person name="La Ragione R."/>
            <person name="Hildebrand F."/>
            <person name="Pallen M.J."/>
        </authorList>
    </citation>
    <scope>NUCLEOTIDE SEQUENCE</scope>
    <source>
        <strain evidence="2">CHK186-1790</strain>
    </source>
</reference>
<dbReference type="CDD" id="cd24032">
    <property type="entry name" value="ASKHA_NBD_TsaB"/>
    <property type="match status" value="1"/>
</dbReference>
<sequence>MKILALESSAVAASVAVSEDGALIAQSYQRSGLTHSRTLLPMCRDLLENCGLTLGEMDVVAVAAGPGSFTGLRIGVATAKGLAWPGDKPCAGVSTLEAMAWPLAHLEGDLCAVMDARRHQVYNARFQAEGGRLLRLCPDRAISIDELAAELLSREKTQILVGDGAELCYNELTKRGLPVRLAPPHLRWQSAWGVARAAEELARTGGLVTAAELAPVYHRLSQAERERLARQQAAADDR</sequence>
<gene>
    <name evidence="2" type="primary">tsaB</name>
    <name evidence="2" type="ORF">H9701_04345</name>
</gene>
<organism evidence="2 3">
    <name type="scientific">Candidatus Intestinimonas pullistercoris</name>
    <dbReference type="NCBI Taxonomy" id="2838623"/>
    <lineage>
        <taxon>Bacteria</taxon>
        <taxon>Bacillati</taxon>
        <taxon>Bacillota</taxon>
        <taxon>Clostridia</taxon>
        <taxon>Eubacteriales</taxon>
        <taxon>Intestinimonas</taxon>
    </lineage>
</organism>
<evidence type="ECO:0000313" key="3">
    <source>
        <dbReference type="Proteomes" id="UP000823882"/>
    </source>
</evidence>
<dbReference type="Pfam" id="PF00814">
    <property type="entry name" value="TsaD"/>
    <property type="match status" value="1"/>
</dbReference>
<dbReference type="EMBL" id="DWWJ01000082">
    <property type="protein sequence ID" value="HJC40764.1"/>
    <property type="molecule type" value="Genomic_DNA"/>
</dbReference>
<accession>A0A9D2P170</accession>